<keyword evidence="8 10" id="KW-0472">Membrane</keyword>
<dbReference type="GO" id="GO:0031966">
    <property type="term" value="C:mitochondrial membrane"/>
    <property type="evidence" value="ECO:0007669"/>
    <property type="project" value="UniProtKB-SubCell"/>
</dbReference>
<evidence type="ECO:0000256" key="9">
    <source>
        <dbReference type="SAM" id="MobiDB-lite"/>
    </source>
</evidence>
<dbReference type="Gene3D" id="1.50.40.10">
    <property type="entry name" value="Mitochondrial carrier domain"/>
    <property type="match status" value="1"/>
</dbReference>
<evidence type="ECO:0000256" key="4">
    <source>
        <dbReference type="ARBA" id="ARBA00022692"/>
    </source>
</evidence>
<evidence type="ECO:0000256" key="6">
    <source>
        <dbReference type="ARBA" id="ARBA00022989"/>
    </source>
</evidence>
<evidence type="ECO:0000256" key="5">
    <source>
        <dbReference type="ARBA" id="ARBA00022737"/>
    </source>
</evidence>
<feature type="transmembrane region" description="Helical" evidence="10">
    <location>
        <begin position="267"/>
        <end position="296"/>
    </location>
</feature>
<dbReference type="GO" id="GO:1990575">
    <property type="term" value="P:mitochondrial L-ornithine transmembrane transport"/>
    <property type="evidence" value="ECO:0007669"/>
    <property type="project" value="TreeGrafter"/>
</dbReference>
<evidence type="ECO:0000313" key="12">
    <source>
        <dbReference type="Proteomes" id="UP000054845"/>
    </source>
</evidence>
<dbReference type="OrthoDB" id="21292at2759"/>
<keyword evidence="4 10" id="KW-0812">Transmembrane</keyword>
<feature type="compositionally biased region" description="Acidic residues" evidence="9">
    <location>
        <begin position="362"/>
        <end position="371"/>
    </location>
</feature>
<dbReference type="EMBL" id="CCYA01000254">
    <property type="protein sequence ID" value="CEH17202.1"/>
    <property type="molecule type" value="Genomic_DNA"/>
</dbReference>
<keyword evidence="5" id="KW-0677">Repeat</keyword>
<dbReference type="GO" id="GO:0000064">
    <property type="term" value="F:L-ornithine transmembrane transporter activity"/>
    <property type="evidence" value="ECO:0007669"/>
    <property type="project" value="TreeGrafter"/>
</dbReference>
<feature type="region of interest" description="Disordered" evidence="9">
    <location>
        <begin position="310"/>
        <end position="407"/>
    </location>
</feature>
<dbReference type="STRING" id="401625.A0A0N7LAQ0"/>
<reference evidence="11 12" key="1">
    <citation type="submission" date="2014-09" db="EMBL/GenBank/DDBJ databases">
        <authorList>
            <person name="Magalhaes I.L.F."/>
            <person name="Oliveira U."/>
            <person name="Santos F.R."/>
            <person name="Vidigal T.H.D.A."/>
            <person name="Brescovit A.D."/>
            <person name="Santos A.J."/>
        </authorList>
    </citation>
    <scope>NUCLEOTIDE SEQUENCE [LARGE SCALE GENOMIC DNA]</scope>
</reference>
<protein>
    <submittedName>
        <fullName evidence="11">TB1 PROTEIN-RELATED</fullName>
    </submittedName>
</protein>
<comment type="subcellular location">
    <subcellularLocation>
        <location evidence="1">Mitochondrion membrane</location>
        <topology evidence="1">Multi-pass membrane protein</topology>
    </subcellularLocation>
</comment>
<keyword evidence="6 10" id="KW-1133">Transmembrane helix</keyword>
<keyword evidence="12" id="KW-1185">Reference proteome</keyword>
<feature type="transmembrane region" description="Helical" evidence="10">
    <location>
        <begin position="117"/>
        <end position="140"/>
    </location>
</feature>
<feature type="compositionally biased region" description="Basic and acidic residues" evidence="9">
    <location>
        <begin position="383"/>
        <end position="402"/>
    </location>
</feature>
<evidence type="ECO:0000256" key="8">
    <source>
        <dbReference type="ARBA" id="ARBA00023136"/>
    </source>
</evidence>
<evidence type="ECO:0000256" key="3">
    <source>
        <dbReference type="ARBA" id="ARBA00022448"/>
    </source>
</evidence>
<evidence type="ECO:0000256" key="2">
    <source>
        <dbReference type="ARBA" id="ARBA00006375"/>
    </source>
</evidence>
<keyword evidence="7" id="KW-0496">Mitochondrion</keyword>
<evidence type="ECO:0000256" key="1">
    <source>
        <dbReference type="ARBA" id="ARBA00004225"/>
    </source>
</evidence>
<feature type="transmembrane region" description="Helical" evidence="10">
    <location>
        <begin position="12"/>
        <end position="36"/>
    </location>
</feature>
<accession>A0A0N7LAQ0</accession>
<name>A0A0N7LAQ0_9BASI</name>
<dbReference type="AlphaFoldDB" id="A0A0N7LAQ0"/>
<evidence type="ECO:0000256" key="7">
    <source>
        <dbReference type="ARBA" id="ARBA00023128"/>
    </source>
</evidence>
<dbReference type="Proteomes" id="UP000054845">
    <property type="component" value="Unassembled WGS sequence"/>
</dbReference>
<dbReference type="PANTHER" id="PTHR45624">
    <property type="entry name" value="MITOCHONDRIAL BASIC AMINO ACIDS TRANSPORTER-RELATED"/>
    <property type="match status" value="1"/>
</dbReference>
<dbReference type="InterPro" id="IPR050567">
    <property type="entry name" value="Mitochondrial_Carrier"/>
</dbReference>
<comment type="similarity">
    <text evidence="2">Belongs to the mitochondrial carrier (TC 2.A.29) family.</text>
</comment>
<organism evidence="11 12">
    <name type="scientific">Ceraceosorus bombacis</name>
    <dbReference type="NCBI Taxonomy" id="401625"/>
    <lineage>
        <taxon>Eukaryota</taxon>
        <taxon>Fungi</taxon>
        <taxon>Dikarya</taxon>
        <taxon>Basidiomycota</taxon>
        <taxon>Ustilaginomycotina</taxon>
        <taxon>Exobasidiomycetes</taxon>
        <taxon>Ceraceosorales</taxon>
        <taxon>Ceraceosoraceae</taxon>
        <taxon>Ceraceosorus</taxon>
    </lineage>
</organism>
<feature type="compositionally biased region" description="Polar residues" evidence="9">
    <location>
        <begin position="316"/>
        <end position="330"/>
    </location>
</feature>
<dbReference type="SUPFAM" id="SSF103506">
    <property type="entry name" value="Mitochondrial carrier"/>
    <property type="match status" value="2"/>
</dbReference>
<feature type="transmembrane region" description="Helical" evidence="10">
    <location>
        <begin position="152"/>
        <end position="172"/>
    </location>
</feature>
<proteinExistence type="inferred from homology"/>
<evidence type="ECO:0000313" key="11">
    <source>
        <dbReference type="EMBL" id="CEH17202.1"/>
    </source>
</evidence>
<evidence type="ECO:0000256" key="10">
    <source>
        <dbReference type="SAM" id="Phobius"/>
    </source>
</evidence>
<dbReference type="PANTHER" id="PTHR45624:SF12">
    <property type="entry name" value="MITOCHONDRIAL ORNITHINE TRANSPORTER 1"/>
    <property type="match status" value="1"/>
</dbReference>
<sequence length="502" mass="53546">MGFILDVLGGVFTVFFLVITISVSLLISQPLTGALVRLRANYLPKALSLDSVLEDGSTNLGSGANPRAISAYFLRDARAAAKIGPVVNGVWGMLQRTYRLEGWSGIYRGSAPVAIQLMSLGFIAGVIFNTGAISASGGAYRSAPASPDKFGFWGNLFFMALVAIVTLPMSVITTRTIVHPRALSMTTPMRNLRELLSPSEYAQPWRLFQVPGLLAATLLHVSWVGLATRLVRYLTVPALGGLPPVKPAAPDDQYFSGPTDESLKVGALGLAIFLAWNVASTLILSPVEIVIVRLAVQRPESQQPLHMAFAPRANGNAPNSFSHHNASQRSDNYRDGSNAPDKPLPQQPSDAAEPAPRPSFAIEDEEEDEGGLEAPRSNGSGHAYRDTEDEPAKPSKANHESARPASVAGAAFAREQAPFLPTSNDHLSQQREPIIALRPCDQPLTASAAQEAAEQGFGAPVVERYEGFVDCLNKLVDEEGVEALYRGAIITLLGTLVGSFGG</sequence>
<dbReference type="InterPro" id="IPR023395">
    <property type="entry name" value="MCP_dom_sf"/>
</dbReference>
<keyword evidence="3" id="KW-0813">Transport</keyword>